<organism evidence="3 4">
    <name type="scientific">Alicyclobacillus mengziensis</name>
    <dbReference type="NCBI Taxonomy" id="2931921"/>
    <lineage>
        <taxon>Bacteria</taxon>
        <taxon>Bacillati</taxon>
        <taxon>Bacillota</taxon>
        <taxon>Bacilli</taxon>
        <taxon>Bacillales</taxon>
        <taxon>Alicyclobacillaceae</taxon>
        <taxon>Alicyclobacillus</taxon>
    </lineage>
</organism>
<dbReference type="Gene3D" id="3.40.50.720">
    <property type="entry name" value="NAD(P)-binding Rossmann-like Domain"/>
    <property type="match status" value="1"/>
</dbReference>
<evidence type="ECO:0000313" key="3">
    <source>
        <dbReference type="EMBL" id="QSO46166.1"/>
    </source>
</evidence>
<dbReference type="PANTHER" id="PTHR24321">
    <property type="entry name" value="DEHYDROGENASES, SHORT CHAIN"/>
    <property type="match status" value="1"/>
</dbReference>
<sequence length="253" mass="27246">MRFTDKVVIVTGAGSGIGRASALRMASEGAKVVVADIVQESGEETVRQIESVGGTATFVHVNTASYDSVEALVGETVRLFGRLDVMFNNAGVGNQQVSFLDMPIEEYHRTVGINQHGVFYGLKAAGQQLRAQGTGGVIINTASVYGFVADRHQFPYHASKGAVVMMTKAAALELARYDIRVVAIAPGLIDTAIIQGWKDNPAMWQEVQKAQMRRKVGQPEEVANLVAFLASNEASFCNGQVYFVDDGLASFKR</sequence>
<dbReference type="EC" id="1.1.1.47" evidence="3"/>
<comment type="similarity">
    <text evidence="1">Belongs to the short-chain dehydrogenases/reductases (SDR) family.</text>
</comment>
<dbReference type="PRINTS" id="PR00080">
    <property type="entry name" value="SDRFAMILY"/>
</dbReference>
<dbReference type="GO" id="GO:0008206">
    <property type="term" value="P:bile acid metabolic process"/>
    <property type="evidence" value="ECO:0007669"/>
    <property type="project" value="UniProtKB-ARBA"/>
</dbReference>
<dbReference type="KEGG" id="afx:JZ786_16835"/>
<dbReference type="PANTHER" id="PTHR24321:SF8">
    <property type="entry name" value="ESTRADIOL 17-BETA-DEHYDROGENASE 8-RELATED"/>
    <property type="match status" value="1"/>
</dbReference>
<evidence type="ECO:0000313" key="4">
    <source>
        <dbReference type="Proteomes" id="UP000663505"/>
    </source>
</evidence>
<dbReference type="GO" id="GO:0047936">
    <property type="term" value="F:glucose 1-dehydrogenase [NAD(P)+] activity"/>
    <property type="evidence" value="ECO:0007669"/>
    <property type="project" value="UniProtKB-EC"/>
</dbReference>
<dbReference type="PRINTS" id="PR00081">
    <property type="entry name" value="GDHRDH"/>
</dbReference>
<dbReference type="EMBL" id="CP071182">
    <property type="protein sequence ID" value="QSO46166.1"/>
    <property type="molecule type" value="Genomic_DNA"/>
</dbReference>
<evidence type="ECO:0000256" key="1">
    <source>
        <dbReference type="ARBA" id="ARBA00006484"/>
    </source>
</evidence>
<dbReference type="InterPro" id="IPR002347">
    <property type="entry name" value="SDR_fam"/>
</dbReference>
<dbReference type="InterPro" id="IPR036291">
    <property type="entry name" value="NAD(P)-bd_dom_sf"/>
</dbReference>
<name>A0A9X7VW52_9BACL</name>
<gene>
    <name evidence="3" type="ORF">JZ786_16835</name>
</gene>
<evidence type="ECO:0000256" key="2">
    <source>
        <dbReference type="ARBA" id="ARBA00023002"/>
    </source>
</evidence>
<dbReference type="FunFam" id="3.40.50.720:FF:000084">
    <property type="entry name" value="Short-chain dehydrogenase reductase"/>
    <property type="match status" value="1"/>
</dbReference>
<protein>
    <submittedName>
        <fullName evidence="3">Glucose 1-dehydrogenase</fullName>
        <ecNumber evidence="3">1.1.1.47</ecNumber>
    </submittedName>
</protein>
<reference evidence="3 4" key="1">
    <citation type="submission" date="2021-02" db="EMBL/GenBank/DDBJ databases">
        <title>Alicyclobacillus curvatus sp. nov. and Alicyclobacillus mengziensis sp. nov., two acidophilic bacteria isolated from acid mine drainage.</title>
        <authorList>
            <person name="Huang Y."/>
        </authorList>
    </citation>
    <scope>NUCLEOTIDE SEQUENCE [LARGE SCALE GENOMIC DNA]</scope>
    <source>
        <strain evidence="3 4">S30H14</strain>
    </source>
</reference>
<dbReference type="NCBIfam" id="NF005559">
    <property type="entry name" value="PRK07231.1"/>
    <property type="match status" value="1"/>
</dbReference>
<dbReference type="CDD" id="cd05233">
    <property type="entry name" value="SDR_c"/>
    <property type="match status" value="1"/>
</dbReference>
<dbReference type="Pfam" id="PF13561">
    <property type="entry name" value="adh_short_C2"/>
    <property type="match status" value="1"/>
</dbReference>
<keyword evidence="2 3" id="KW-0560">Oxidoreductase</keyword>
<dbReference type="Proteomes" id="UP000663505">
    <property type="component" value="Chromosome"/>
</dbReference>
<dbReference type="AlphaFoldDB" id="A0A9X7VW52"/>
<dbReference type="SUPFAM" id="SSF51735">
    <property type="entry name" value="NAD(P)-binding Rossmann-fold domains"/>
    <property type="match status" value="1"/>
</dbReference>
<dbReference type="RefSeq" id="WP_206655536.1">
    <property type="nucleotide sequence ID" value="NZ_CP071182.1"/>
</dbReference>
<keyword evidence="4" id="KW-1185">Reference proteome</keyword>
<accession>A0A9X7VW52</accession>
<proteinExistence type="inferred from homology"/>